<evidence type="ECO:0000256" key="1">
    <source>
        <dbReference type="SAM" id="MobiDB-lite"/>
    </source>
</evidence>
<feature type="region of interest" description="Disordered" evidence="1">
    <location>
        <begin position="1"/>
        <end position="27"/>
    </location>
</feature>
<dbReference type="EMBL" id="AP027735">
    <property type="protein sequence ID" value="BDZ56602.1"/>
    <property type="molecule type" value="Genomic_DNA"/>
</dbReference>
<organism evidence="2 3">
    <name type="scientific">Barrientosiimonas endolithica</name>
    <dbReference type="NCBI Taxonomy" id="1535208"/>
    <lineage>
        <taxon>Bacteria</taxon>
        <taxon>Bacillati</taxon>
        <taxon>Actinomycetota</taxon>
        <taxon>Actinomycetes</taxon>
        <taxon>Micrococcales</taxon>
        <taxon>Dermacoccaceae</taxon>
        <taxon>Barrientosiimonas</taxon>
    </lineage>
</organism>
<protein>
    <submittedName>
        <fullName evidence="2">Uncharacterized protein</fullName>
    </submittedName>
</protein>
<evidence type="ECO:0000313" key="3">
    <source>
        <dbReference type="Proteomes" id="UP001321421"/>
    </source>
</evidence>
<accession>A0ABM8H6X3</accession>
<sequence>MLTTDPVTSETRPHPAALRRDDGISMSSHSRQLLEDLGRDLMTVYPTETHGSVCFPVSSATDAGAAAVHSPVVDVAEDPDPDRRAAHCDVYPHCGDTEAEKKAQWKLIANAISSASTWVQPIT</sequence>
<name>A0ABM8H6X3_9MICO</name>
<keyword evidence="3" id="KW-1185">Reference proteome</keyword>
<dbReference type="Proteomes" id="UP001321421">
    <property type="component" value="Chromosome"/>
</dbReference>
<feature type="compositionally biased region" description="Polar residues" evidence="1">
    <location>
        <begin position="1"/>
        <end position="10"/>
    </location>
</feature>
<reference evidence="3" key="1">
    <citation type="journal article" date="2019" name="Int. J. Syst. Evol. Microbiol.">
        <title>The Global Catalogue of Microorganisms (GCM) 10K type strain sequencing project: providing services to taxonomists for standard genome sequencing and annotation.</title>
        <authorList>
            <consortium name="The Broad Institute Genomics Platform"/>
            <consortium name="The Broad Institute Genome Sequencing Center for Infectious Disease"/>
            <person name="Wu L."/>
            <person name="Ma J."/>
        </authorList>
    </citation>
    <scope>NUCLEOTIDE SEQUENCE [LARGE SCALE GENOMIC DNA]</scope>
    <source>
        <strain evidence="3">NBRC 110608</strain>
    </source>
</reference>
<gene>
    <name evidence="2" type="ORF">GCM10025872_02590</name>
</gene>
<evidence type="ECO:0000313" key="2">
    <source>
        <dbReference type="EMBL" id="BDZ56602.1"/>
    </source>
</evidence>
<proteinExistence type="predicted"/>